<dbReference type="AlphaFoldDB" id="A0A8H8Z3D5"/>
<sequence length="80" mass="8583">MKNTDSTVDAVSDFAHGAVDKATNATNLAVDKISEKGEQLKITEQRLVKEASDYVRDNPMTSVGIAIGAGYLLSKLLSNR</sequence>
<reference evidence="2" key="1">
    <citation type="submission" date="2021-02" db="EMBL/GenBank/DDBJ databases">
        <authorList>
            <person name="Han P."/>
        </authorList>
    </citation>
    <scope>NUCLEOTIDE SEQUENCE</scope>
    <source>
        <strain evidence="2">Nitrosomonas nitrosa 18-3D</strain>
    </source>
</reference>
<dbReference type="RefSeq" id="WP_204800187.1">
    <property type="nucleotide sequence ID" value="NZ_CAJNAP010000034.1"/>
</dbReference>
<evidence type="ECO:0000259" key="1">
    <source>
        <dbReference type="Pfam" id="PF19029"/>
    </source>
</evidence>
<name>A0A8H8Z3D5_9PROT</name>
<dbReference type="InterPro" id="IPR043605">
    <property type="entry name" value="DUF883_C"/>
</dbReference>
<feature type="domain" description="DUF883" evidence="1">
    <location>
        <begin position="51"/>
        <end position="80"/>
    </location>
</feature>
<evidence type="ECO:0000313" key="3">
    <source>
        <dbReference type="Proteomes" id="UP000601736"/>
    </source>
</evidence>
<accession>A0A8H8Z3D5</accession>
<dbReference type="Pfam" id="PF19029">
    <property type="entry name" value="DUF883_C"/>
    <property type="match status" value="1"/>
</dbReference>
<dbReference type="EMBL" id="CAJNAP010000034">
    <property type="protein sequence ID" value="CAE6512229.1"/>
    <property type="molecule type" value="Genomic_DNA"/>
</dbReference>
<protein>
    <recommendedName>
        <fullName evidence="1">DUF883 domain-containing protein</fullName>
    </recommendedName>
</protein>
<evidence type="ECO:0000313" key="2">
    <source>
        <dbReference type="EMBL" id="CAE6512229.1"/>
    </source>
</evidence>
<dbReference type="Proteomes" id="UP000601736">
    <property type="component" value="Unassembled WGS sequence"/>
</dbReference>
<comment type="caution">
    <text evidence="2">The sequence shown here is derived from an EMBL/GenBank/DDBJ whole genome shotgun (WGS) entry which is preliminary data.</text>
</comment>
<gene>
    <name evidence="2" type="ORF">NMYAN_40086</name>
</gene>
<proteinExistence type="predicted"/>
<organism evidence="2 3">
    <name type="scientific">Nitrosomonas nitrosa</name>
    <dbReference type="NCBI Taxonomy" id="52442"/>
    <lineage>
        <taxon>Bacteria</taxon>
        <taxon>Pseudomonadati</taxon>
        <taxon>Pseudomonadota</taxon>
        <taxon>Betaproteobacteria</taxon>
        <taxon>Nitrosomonadales</taxon>
        <taxon>Nitrosomonadaceae</taxon>
        <taxon>Nitrosomonas</taxon>
    </lineage>
</organism>